<evidence type="ECO:0000259" key="1">
    <source>
        <dbReference type="Pfam" id="PF17921"/>
    </source>
</evidence>
<name>A0A1S4DWG6_CUCME</name>
<dbReference type="Gene3D" id="3.30.420.10">
    <property type="entry name" value="Ribonuclease H-like superfamily/Ribonuclease H"/>
    <property type="match status" value="1"/>
</dbReference>
<dbReference type="AlphaFoldDB" id="A0A1S4DWG6"/>
<reference evidence="2" key="1">
    <citation type="submission" date="2025-05" db="UniProtKB">
        <authorList>
            <consortium name="RefSeq"/>
        </authorList>
    </citation>
    <scope>NUCLEOTIDE SEQUENCE [LARGE SCALE GENOMIC DNA]</scope>
</reference>
<dbReference type="Gene3D" id="1.10.340.70">
    <property type="match status" value="1"/>
</dbReference>
<dbReference type="InParanoid" id="A0A1S4DWG6"/>
<feature type="domain" description="Integrase zinc-binding" evidence="1">
    <location>
        <begin position="6"/>
        <end position="32"/>
    </location>
</feature>
<dbReference type="PANTHER" id="PTHR47266">
    <property type="entry name" value="ENDONUCLEASE-RELATED"/>
    <property type="match status" value="1"/>
</dbReference>
<dbReference type="RefSeq" id="XP_016900336.1">
    <property type="nucleotide sequence ID" value="XM_017044847.1"/>
</dbReference>
<dbReference type="OrthoDB" id="1739170at2759"/>
<dbReference type="KEGG" id="cmo:107990858"/>
<proteinExistence type="predicted"/>
<dbReference type="Pfam" id="PF17921">
    <property type="entry name" value="Integrase_H2C2"/>
    <property type="match status" value="1"/>
</dbReference>
<protein>
    <submittedName>
        <fullName evidence="3">Uncharacterized mitochondrial protein AtMg00750-like</fullName>
    </submittedName>
</protein>
<keyword evidence="2" id="KW-1185">Reference proteome</keyword>
<evidence type="ECO:0000313" key="3">
    <source>
        <dbReference type="RefSeq" id="XP_016900336.1"/>
    </source>
</evidence>
<sequence>MAAKVLQSGYFWPTLFKDLRNFVVNCDRCQRTGNMFHLDEMPQQPILEIELFNVWGIDFMRLFPQSGEYLYILLDVDYVLKCVEAISCTKNDVITIRNFSKEHLLEFWDT</sequence>
<evidence type="ECO:0000313" key="2">
    <source>
        <dbReference type="Proteomes" id="UP001652600"/>
    </source>
</evidence>
<dbReference type="GeneID" id="107990858"/>
<organism evidence="2 3">
    <name type="scientific">Cucumis melo</name>
    <name type="common">Muskmelon</name>
    <dbReference type="NCBI Taxonomy" id="3656"/>
    <lineage>
        <taxon>Eukaryota</taxon>
        <taxon>Viridiplantae</taxon>
        <taxon>Streptophyta</taxon>
        <taxon>Embryophyta</taxon>
        <taxon>Tracheophyta</taxon>
        <taxon>Spermatophyta</taxon>
        <taxon>Magnoliopsida</taxon>
        <taxon>eudicotyledons</taxon>
        <taxon>Gunneridae</taxon>
        <taxon>Pentapetalae</taxon>
        <taxon>rosids</taxon>
        <taxon>fabids</taxon>
        <taxon>Cucurbitales</taxon>
        <taxon>Cucurbitaceae</taxon>
        <taxon>Benincaseae</taxon>
        <taxon>Cucumis</taxon>
    </lineage>
</organism>
<dbReference type="InterPro" id="IPR036397">
    <property type="entry name" value="RNaseH_sf"/>
</dbReference>
<gene>
    <name evidence="3" type="primary">LOC107990858</name>
</gene>
<dbReference type="Proteomes" id="UP001652600">
    <property type="component" value="Chromosome 1"/>
</dbReference>
<dbReference type="GO" id="GO:0003676">
    <property type="term" value="F:nucleic acid binding"/>
    <property type="evidence" value="ECO:0007669"/>
    <property type="project" value="InterPro"/>
</dbReference>
<dbReference type="InterPro" id="IPR052160">
    <property type="entry name" value="Gypsy_RT_Integrase-like"/>
</dbReference>
<dbReference type="InterPro" id="IPR041588">
    <property type="entry name" value="Integrase_H2C2"/>
</dbReference>
<accession>A0A1S4DWG6</accession>
<reference evidence="3" key="2">
    <citation type="submission" date="2025-08" db="UniProtKB">
        <authorList>
            <consortium name="RefSeq"/>
        </authorList>
    </citation>
    <scope>IDENTIFICATION</scope>
    <source>
        <tissue evidence="3">Stem</tissue>
    </source>
</reference>